<evidence type="ECO:0000313" key="2">
    <source>
        <dbReference type="EMBL" id="KKQ66968.1"/>
    </source>
</evidence>
<proteinExistence type="predicted"/>
<feature type="signal peptide" evidence="1">
    <location>
        <begin position="1"/>
        <end position="23"/>
    </location>
</feature>
<protein>
    <submittedName>
        <fullName evidence="2">Uncharacterized protein</fullName>
    </submittedName>
</protein>
<feature type="chain" id="PRO_5002532968" evidence="1">
    <location>
        <begin position="24"/>
        <end position="198"/>
    </location>
</feature>
<evidence type="ECO:0000256" key="1">
    <source>
        <dbReference type="SAM" id="SignalP"/>
    </source>
</evidence>
<organism evidence="2 3">
    <name type="scientific">Candidatus Daviesbacteria bacterium GW2011_GWA2_38_24</name>
    <dbReference type="NCBI Taxonomy" id="1618422"/>
    <lineage>
        <taxon>Bacteria</taxon>
        <taxon>Candidatus Daviesiibacteriota</taxon>
    </lineage>
</organism>
<keyword evidence="1" id="KW-0732">Signal</keyword>
<gene>
    <name evidence="2" type="ORF">US86_C0002G0085</name>
</gene>
<dbReference type="EMBL" id="LBUP01000002">
    <property type="protein sequence ID" value="KKQ66968.1"/>
    <property type="molecule type" value="Genomic_DNA"/>
</dbReference>
<comment type="caution">
    <text evidence="2">The sequence shown here is derived from an EMBL/GenBank/DDBJ whole genome shotgun (WGS) entry which is preliminary data.</text>
</comment>
<sequence length="198" mass="21306">MKIKILPAFLVLSFVLLATPAFAIGKPDTLPGRPSDSAAGQPSGLPAEAQNLLTEAKLKACQAREGAITKRMTHLIELVTTMEGKFDAIVQRVEEYYTSKVVPSGKTVTNHDTLVADIQTKKTAVATALTTAQANSTNFSCTGNDPKGLLTQFRTDMQTVKKALQDYRTSIKDLIVAVRSVTGETERTNPSVSPKPTE</sequence>
<evidence type="ECO:0000313" key="3">
    <source>
        <dbReference type="Proteomes" id="UP000034235"/>
    </source>
</evidence>
<name>A0A0G0JH18_9BACT</name>
<accession>A0A0G0JH18</accession>
<dbReference type="AlphaFoldDB" id="A0A0G0JH18"/>
<reference evidence="2 3" key="1">
    <citation type="journal article" date="2015" name="Nature">
        <title>rRNA introns, odd ribosomes, and small enigmatic genomes across a large radiation of phyla.</title>
        <authorList>
            <person name="Brown C.T."/>
            <person name="Hug L.A."/>
            <person name="Thomas B.C."/>
            <person name="Sharon I."/>
            <person name="Castelle C.J."/>
            <person name="Singh A."/>
            <person name="Wilkins M.J."/>
            <person name="Williams K.H."/>
            <person name="Banfield J.F."/>
        </authorList>
    </citation>
    <scope>NUCLEOTIDE SEQUENCE [LARGE SCALE GENOMIC DNA]</scope>
</reference>
<dbReference type="Proteomes" id="UP000034235">
    <property type="component" value="Unassembled WGS sequence"/>
</dbReference>